<dbReference type="InterPro" id="IPR039306">
    <property type="entry name" value="MYOB"/>
</dbReference>
<comment type="caution">
    <text evidence="8">The sequence shown here is derived from an EMBL/GenBank/DDBJ whole genome shotgun (WGS) entry which is preliminary data.</text>
</comment>
<keyword evidence="4" id="KW-0472">Membrane</keyword>
<feature type="compositionally biased region" description="Basic and acidic residues" evidence="6">
    <location>
        <begin position="85"/>
        <end position="98"/>
    </location>
</feature>
<keyword evidence="9" id="KW-1185">Reference proteome</keyword>
<evidence type="ECO:0000256" key="3">
    <source>
        <dbReference type="ARBA" id="ARBA00022989"/>
    </source>
</evidence>
<evidence type="ECO:0000256" key="5">
    <source>
        <dbReference type="SAM" id="Coils"/>
    </source>
</evidence>
<feature type="compositionally biased region" description="Low complexity" evidence="6">
    <location>
        <begin position="475"/>
        <end position="485"/>
    </location>
</feature>
<evidence type="ECO:0000256" key="1">
    <source>
        <dbReference type="ARBA" id="ARBA00004167"/>
    </source>
</evidence>
<feature type="compositionally biased region" description="Basic and acidic residues" evidence="6">
    <location>
        <begin position="464"/>
        <end position="474"/>
    </location>
</feature>
<evidence type="ECO:0000259" key="7">
    <source>
        <dbReference type="PROSITE" id="PS51775"/>
    </source>
</evidence>
<feature type="region of interest" description="Disordered" evidence="6">
    <location>
        <begin position="78"/>
        <end position="98"/>
    </location>
</feature>
<feature type="compositionally biased region" description="Basic and acidic residues" evidence="6">
    <location>
        <begin position="10"/>
        <end position="21"/>
    </location>
</feature>
<dbReference type="EMBL" id="CM029054">
    <property type="protein sequence ID" value="KAG2535852.1"/>
    <property type="molecule type" value="Genomic_DNA"/>
</dbReference>
<sequence>MASVSSQYCGERKEAVDHVRQNDAVTENKANANEEKIVLTSDDDKGDGVVDRLIDEQIADVALVSACMEGTFDDGINAGETIEGFGDHQSPEDDSGLKDKDMKISIEDEISEDDQVEQVIPQQKLYTMPRNPSDHEFVEKLDTSVEVEHFQQAELKQKLNLMPMEACVRVSATQPEETVQQAEVNQELASIPIYPREHSGEELEGEKTVQAVLEQEWDSEPVDSREHTFMTSYAHTDDEQAERKQKVTSVKEDVLDYAADTFNDDTNTWKGDIEEDPTEATLTSIHQISYEPLTILDKFAHDHSVIEEEREPETPTHIEGICDSQELLDYKAAVSDGKSIASVATISTDLESTEFVSVDQLRSALASARKSLNSLYAELENERNAAAIAADETMAMINRLQEQKAAMQMEAIQYQRLMEEQSEYDQEALQRLNELVVRREKEKQDLERELEMYRHKVHLYEAKARKMSRHKADDQNGSSSASSSAEDSDDLSQSFYEGDESAHGLNGSNGSSPTDVVLHETARHLVTLDGSLADFEEERLSILEQLKVLEDKLFDLDDEDSDNMKTDKHFSEENHFSGASNGFSDDDSCFKLHDKRKSVTYKGKKLLPLFDDATVEARDILPNKQVDDADQLTEVTLDLATEQDKLAIANEIDQVHERLHALEADREYIKQCVRSLKKGGKGFDLLQEILQHLRDLRRIEQRARNSGELSPHYLHLYTD</sequence>
<dbReference type="Pfam" id="PF04576">
    <property type="entry name" value="Zein-binding"/>
    <property type="match status" value="1"/>
</dbReference>
<feature type="region of interest" description="Disordered" evidence="6">
    <location>
        <begin position="1"/>
        <end position="32"/>
    </location>
</feature>
<evidence type="ECO:0000313" key="8">
    <source>
        <dbReference type="EMBL" id="KAG2535852.1"/>
    </source>
</evidence>
<dbReference type="AlphaFoldDB" id="A0A8T0MIE3"/>
<feature type="coiled-coil region" evidence="5">
    <location>
        <begin position="358"/>
        <end position="463"/>
    </location>
</feature>
<dbReference type="PROSITE" id="PS51775">
    <property type="entry name" value="GTD_BINDING"/>
    <property type="match status" value="1"/>
</dbReference>
<reference evidence="8" key="1">
    <citation type="submission" date="2020-05" db="EMBL/GenBank/DDBJ databases">
        <title>WGS assembly of Panicum virgatum.</title>
        <authorList>
            <person name="Lovell J.T."/>
            <person name="Jenkins J."/>
            <person name="Shu S."/>
            <person name="Juenger T.E."/>
            <person name="Schmutz J."/>
        </authorList>
    </citation>
    <scope>NUCLEOTIDE SEQUENCE</scope>
    <source>
        <strain evidence="8">AP13</strain>
    </source>
</reference>
<evidence type="ECO:0000313" key="9">
    <source>
        <dbReference type="Proteomes" id="UP000823388"/>
    </source>
</evidence>
<dbReference type="InterPro" id="IPR007656">
    <property type="entry name" value="GTD-bd"/>
</dbReference>
<organism evidence="8 9">
    <name type="scientific">Panicum virgatum</name>
    <name type="common">Blackwell switchgrass</name>
    <dbReference type="NCBI Taxonomy" id="38727"/>
    <lineage>
        <taxon>Eukaryota</taxon>
        <taxon>Viridiplantae</taxon>
        <taxon>Streptophyta</taxon>
        <taxon>Embryophyta</taxon>
        <taxon>Tracheophyta</taxon>
        <taxon>Spermatophyta</taxon>
        <taxon>Magnoliopsida</taxon>
        <taxon>Liliopsida</taxon>
        <taxon>Poales</taxon>
        <taxon>Poaceae</taxon>
        <taxon>PACMAD clade</taxon>
        <taxon>Panicoideae</taxon>
        <taxon>Panicodae</taxon>
        <taxon>Paniceae</taxon>
        <taxon>Panicinae</taxon>
        <taxon>Panicum</taxon>
        <taxon>Panicum sect. Hiantes</taxon>
    </lineage>
</organism>
<keyword evidence="3" id="KW-1133">Transmembrane helix</keyword>
<dbReference type="EMBL" id="CM029054">
    <property type="protein sequence ID" value="KAG2535850.1"/>
    <property type="molecule type" value="Genomic_DNA"/>
</dbReference>
<evidence type="ECO:0000256" key="4">
    <source>
        <dbReference type="ARBA" id="ARBA00023136"/>
    </source>
</evidence>
<dbReference type="Proteomes" id="UP000823388">
    <property type="component" value="Chromosome 9N"/>
</dbReference>
<name>A0A8T0MIE3_PANVG</name>
<feature type="region of interest" description="Disordered" evidence="6">
    <location>
        <begin position="464"/>
        <end position="515"/>
    </location>
</feature>
<evidence type="ECO:0000256" key="6">
    <source>
        <dbReference type="SAM" id="MobiDB-lite"/>
    </source>
</evidence>
<proteinExistence type="predicted"/>
<dbReference type="PANTHER" id="PTHR31448:SF23">
    <property type="entry name" value="GTD-BINDING DOMAIN-CONTAINING PROTEIN"/>
    <property type="match status" value="1"/>
</dbReference>
<accession>A0A8T0MIE3</accession>
<dbReference type="GO" id="GO:0080115">
    <property type="term" value="F:myosin XI tail binding"/>
    <property type="evidence" value="ECO:0007669"/>
    <property type="project" value="UniProtKB-ARBA"/>
</dbReference>
<protein>
    <recommendedName>
        <fullName evidence="7">GTD-binding domain-containing protein</fullName>
    </recommendedName>
</protein>
<dbReference type="GO" id="GO:0016020">
    <property type="term" value="C:membrane"/>
    <property type="evidence" value="ECO:0007669"/>
    <property type="project" value="UniProtKB-SubCell"/>
</dbReference>
<keyword evidence="2" id="KW-0812">Transmembrane</keyword>
<feature type="domain" description="GTD-binding" evidence="7">
    <location>
        <begin position="356"/>
        <end position="454"/>
    </location>
</feature>
<evidence type="ECO:0000256" key="2">
    <source>
        <dbReference type="ARBA" id="ARBA00022692"/>
    </source>
</evidence>
<comment type="subcellular location">
    <subcellularLocation>
        <location evidence="1">Membrane</location>
        <topology evidence="1">Single-pass membrane protein</topology>
    </subcellularLocation>
</comment>
<gene>
    <name evidence="8" type="ORF">PVAP13_9NG140900</name>
</gene>
<keyword evidence="5" id="KW-0175">Coiled coil</keyword>
<dbReference type="PANTHER" id="PTHR31448">
    <property type="entry name" value="MYOSIN-BINDING PROTEIN 2"/>
    <property type="match status" value="1"/>
</dbReference>